<proteinExistence type="predicted"/>
<dbReference type="RefSeq" id="WP_307569302.1">
    <property type="nucleotide sequence ID" value="NZ_JAUSQU010000003.1"/>
</dbReference>
<feature type="compositionally biased region" description="Low complexity" evidence="1">
    <location>
        <begin position="1"/>
        <end position="13"/>
    </location>
</feature>
<dbReference type="Proteomes" id="UP001225356">
    <property type="component" value="Unassembled WGS sequence"/>
</dbReference>
<evidence type="ECO:0000256" key="1">
    <source>
        <dbReference type="SAM" id="MobiDB-lite"/>
    </source>
</evidence>
<comment type="caution">
    <text evidence="2">The sequence shown here is derived from an EMBL/GenBank/DDBJ whole genome shotgun (WGS) entry which is preliminary data.</text>
</comment>
<organism evidence="2 3">
    <name type="scientific">Streptosporangium lutulentum</name>
    <dbReference type="NCBI Taxonomy" id="1461250"/>
    <lineage>
        <taxon>Bacteria</taxon>
        <taxon>Bacillati</taxon>
        <taxon>Actinomycetota</taxon>
        <taxon>Actinomycetes</taxon>
        <taxon>Streptosporangiales</taxon>
        <taxon>Streptosporangiaceae</taxon>
        <taxon>Streptosporangium</taxon>
    </lineage>
</organism>
<evidence type="ECO:0008006" key="4">
    <source>
        <dbReference type="Google" id="ProtNLM"/>
    </source>
</evidence>
<protein>
    <recommendedName>
        <fullName evidence="4">Toxin-antitoxin system HicB family antitoxin</fullName>
    </recommendedName>
</protein>
<feature type="region of interest" description="Disordered" evidence="1">
    <location>
        <begin position="1"/>
        <end position="32"/>
    </location>
</feature>
<gene>
    <name evidence="2" type="ORF">J2853_009630</name>
</gene>
<accession>A0ABT9QUB2</accession>
<dbReference type="EMBL" id="JAUSQU010000003">
    <property type="protein sequence ID" value="MDP9850334.1"/>
    <property type="molecule type" value="Genomic_DNA"/>
</dbReference>
<name>A0ABT9QUB2_9ACTN</name>
<sequence length="92" mass="9857">MILTMATHGATGARRGERRRKPSRTKGSAEPWDIRTTLTPFLADKLLDLCDATGLSANALLSGLVDQVPVDPETGRPQGWAANVQETMPIAS</sequence>
<evidence type="ECO:0000313" key="3">
    <source>
        <dbReference type="Proteomes" id="UP001225356"/>
    </source>
</evidence>
<keyword evidence="3" id="KW-1185">Reference proteome</keyword>
<reference evidence="2 3" key="1">
    <citation type="submission" date="2023-07" db="EMBL/GenBank/DDBJ databases">
        <title>Sequencing the genomes of 1000 actinobacteria strains.</title>
        <authorList>
            <person name="Klenk H.-P."/>
        </authorList>
    </citation>
    <scope>NUCLEOTIDE SEQUENCE [LARGE SCALE GENOMIC DNA]</scope>
    <source>
        <strain evidence="2 3">DSM 46740</strain>
    </source>
</reference>
<evidence type="ECO:0000313" key="2">
    <source>
        <dbReference type="EMBL" id="MDP9850334.1"/>
    </source>
</evidence>